<dbReference type="Gene3D" id="1.20.1500.10">
    <property type="entry name" value="YheA/YmcA-like"/>
    <property type="match status" value="1"/>
</dbReference>
<dbReference type="RefSeq" id="WP_110300736.1">
    <property type="nucleotide sequence ID" value="NZ_QICM01000003.1"/>
</dbReference>
<dbReference type="Proteomes" id="UP000247389">
    <property type="component" value="Unassembled WGS sequence"/>
</dbReference>
<dbReference type="Pfam" id="PF06133">
    <property type="entry name" value="Com_YlbF"/>
    <property type="match status" value="1"/>
</dbReference>
<evidence type="ECO:0000313" key="2">
    <source>
        <dbReference type="EMBL" id="PXV69349.1"/>
    </source>
</evidence>
<evidence type="ECO:0000313" key="3">
    <source>
        <dbReference type="EMBL" id="TDS33711.1"/>
    </source>
</evidence>
<organism evidence="2 4">
    <name type="scientific">Halanaerobium congolense</name>
    <dbReference type="NCBI Taxonomy" id="54121"/>
    <lineage>
        <taxon>Bacteria</taxon>
        <taxon>Bacillati</taxon>
        <taxon>Bacillota</taxon>
        <taxon>Clostridia</taxon>
        <taxon>Halanaerobiales</taxon>
        <taxon>Halanaerobiaceae</taxon>
        <taxon>Halanaerobium</taxon>
    </lineage>
</organism>
<comment type="caution">
    <text evidence="2">The sequence shown here is derived from an EMBL/GenBank/DDBJ whole genome shotgun (WGS) entry which is preliminary data.</text>
</comment>
<feature type="region of interest" description="Disordered" evidence="1">
    <location>
        <begin position="52"/>
        <end position="71"/>
    </location>
</feature>
<dbReference type="EMBL" id="SOAA01000004">
    <property type="protein sequence ID" value="TDS33711.1"/>
    <property type="molecule type" value="Genomic_DNA"/>
</dbReference>
<dbReference type="InterPro" id="IPR023378">
    <property type="entry name" value="YheA/YmcA-like_dom_sf"/>
</dbReference>
<sequence length="118" mass="13787">MATVMEYAEDLAEAIVESQEFQDLRKKEEKMVEDEDAKTMLDELNAKYQQAQMMQQNGQQMSDEQKQELQVMEQKMKQNDKIAEFYEAQNHFNQLMNSVNQVITDKLQGQNEDAADAE</sequence>
<dbReference type="Proteomes" id="UP000295758">
    <property type="component" value="Unassembled WGS sequence"/>
</dbReference>
<proteinExistence type="predicted"/>
<accession>A0A318EF49</accession>
<reference evidence="3 5" key="2">
    <citation type="submission" date="2019-03" db="EMBL/GenBank/DDBJ databases">
        <title>Deep subsurface shale carbon reservoir microbial communities from Ohio and West Virginia, USA.</title>
        <authorList>
            <person name="Wrighton K."/>
        </authorList>
    </citation>
    <scope>NUCLEOTIDE SEQUENCE [LARGE SCALE GENOMIC DNA]</scope>
    <source>
        <strain evidence="3 5">UTICA-S4D12</strain>
    </source>
</reference>
<name>A0A318EF49_9FIRM</name>
<dbReference type="SUPFAM" id="SSF158622">
    <property type="entry name" value="YheA/YmcA-like"/>
    <property type="match status" value="1"/>
</dbReference>
<dbReference type="InterPro" id="IPR010368">
    <property type="entry name" value="Com_YlbF"/>
</dbReference>
<feature type="compositionally biased region" description="Low complexity" evidence="1">
    <location>
        <begin position="52"/>
        <end position="61"/>
    </location>
</feature>
<evidence type="ECO:0000256" key="1">
    <source>
        <dbReference type="SAM" id="MobiDB-lite"/>
    </source>
</evidence>
<evidence type="ECO:0000313" key="4">
    <source>
        <dbReference type="Proteomes" id="UP000247389"/>
    </source>
</evidence>
<dbReference type="AlphaFoldDB" id="A0A318EF49"/>
<reference evidence="2 4" key="1">
    <citation type="submission" date="2018-04" db="EMBL/GenBank/DDBJ databases">
        <title>Subsurface microbial communities from deep shales in Ohio and West Virginia, USA.</title>
        <authorList>
            <person name="Wrighton K."/>
        </authorList>
    </citation>
    <scope>NUCLEOTIDE SEQUENCE [LARGE SCALE GENOMIC DNA]</scope>
    <source>
        <strain evidence="2 4">MSL28</strain>
    </source>
</reference>
<protein>
    <submittedName>
        <fullName evidence="2">Cell fate (Sporulation/competence/biofilm development) regulator YlbF (YheA/YmcA/DUF963 family)</fullName>
    </submittedName>
</protein>
<evidence type="ECO:0000313" key="5">
    <source>
        <dbReference type="Proteomes" id="UP000295758"/>
    </source>
</evidence>
<gene>
    <name evidence="3" type="ORF">BY453_10497</name>
    <name evidence="2" type="ORF">C8C78_10356</name>
</gene>
<dbReference type="EMBL" id="QICM01000003">
    <property type="protein sequence ID" value="PXV69349.1"/>
    <property type="molecule type" value="Genomic_DNA"/>
</dbReference>